<keyword evidence="1" id="KW-0472">Membrane</keyword>
<dbReference type="EMBL" id="WJXW01000004">
    <property type="protein sequence ID" value="KAF9737381.1"/>
    <property type="molecule type" value="Genomic_DNA"/>
</dbReference>
<proteinExistence type="predicted"/>
<organism evidence="2 3">
    <name type="scientific">Paraphaeosphaeria minitans</name>
    <dbReference type="NCBI Taxonomy" id="565426"/>
    <lineage>
        <taxon>Eukaryota</taxon>
        <taxon>Fungi</taxon>
        <taxon>Dikarya</taxon>
        <taxon>Ascomycota</taxon>
        <taxon>Pezizomycotina</taxon>
        <taxon>Dothideomycetes</taxon>
        <taxon>Pleosporomycetidae</taxon>
        <taxon>Pleosporales</taxon>
        <taxon>Massarineae</taxon>
        <taxon>Didymosphaeriaceae</taxon>
        <taxon>Paraphaeosphaeria</taxon>
    </lineage>
</organism>
<feature type="transmembrane region" description="Helical" evidence="1">
    <location>
        <begin position="149"/>
        <end position="172"/>
    </location>
</feature>
<name>A0A9P6KSZ5_9PLEO</name>
<reference evidence="2" key="1">
    <citation type="journal article" date="2020" name="Mol. Plant Microbe Interact.">
        <title>Genome Sequence of the Biocontrol Agent Coniothyrium minitans strain Conio (IMI 134523).</title>
        <authorList>
            <person name="Patel D."/>
            <person name="Shittu T.A."/>
            <person name="Baroncelli R."/>
            <person name="Muthumeenakshi S."/>
            <person name="Osborne T.H."/>
            <person name="Janganan T.K."/>
            <person name="Sreenivasaprasad S."/>
        </authorList>
    </citation>
    <scope>NUCLEOTIDE SEQUENCE</scope>
    <source>
        <strain evidence="2">Conio</strain>
    </source>
</reference>
<sequence length="275" mass="30569">MADFYLSSSCPRDQNHTFFAAFTRNKKRASNAPKSITVIFCTPEYYSQQVIATVESAKKRPTKIESIGRKRHVDNSIFNSTWMEQILNGRWTGTYLHGDGLLDTEIPNYMEKITDMNPYNAKAKHSIDINYASLPPQLVVWKALRARHLTLGAVCFMALLANLLAAAFAGLFSHRVVDVQSQLPLEPPFDLKFVLIDGSIGPQGMATSGSDFASGAYNGGNGRDQFLAHETNYTRNTSLLAWTDKQFFHLPFVSPTHANGTEISEYEAETTAFGA</sequence>
<dbReference type="Proteomes" id="UP000756921">
    <property type="component" value="Unassembled WGS sequence"/>
</dbReference>
<accession>A0A9P6KSZ5</accession>
<gene>
    <name evidence="2" type="ORF">PMIN01_05160</name>
</gene>
<evidence type="ECO:0000256" key="1">
    <source>
        <dbReference type="SAM" id="Phobius"/>
    </source>
</evidence>
<keyword evidence="3" id="KW-1185">Reference proteome</keyword>
<dbReference type="Pfam" id="PF11915">
    <property type="entry name" value="DUF3433"/>
    <property type="match status" value="1"/>
</dbReference>
<protein>
    <submittedName>
        <fullName evidence="2">Uncharacterized protein</fullName>
    </submittedName>
</protein>
<evidence type="ECO:0000313" key="2">
    <source>
        <dbReference type="EMBL" id="KAF9737381.1"/>
    </source>
</evidence>
<keyword evidence="1" id="KW-1133">Transmembrane helix</keyword>
<evidence type="ECO:0000313" key="3">
    <source>
        <dbReference type="Proteomes" id="UP000756921"/>
    </source>
</evidence>
<keyword evidence="1" id="KW-0812">Transmembrane</keyword>
<comment type="caution">
    <text evidence="2">The sequence shown here is derived from an EMBL/GenBank/DDBJ whole genome shotgun (WGS) entry which is preliminary data.</text>
</comment>
<dbReference type="InterPro" id="IPR021840">
    <property type="entry name" value="DUF3433"/>
</dbReference>
<dbReference type="AlphaFoldDB" id="A0A9P6KSZ5"/>
<dbReference type="OrthoDB" id="3248909at2759"/>